<protein>
    <submittedName>
        <fullName evidence="1">Uncharacterized protein</fullName>
    </submittedName>
</protein>
<organism evidence="1 2">
    <name type="scientific">Pseudomonas phage VCM</name>
    <dbReference type="NCBI Taxonomy" id="1729937"/>
    <lineage>
        <taxon>Viruses</taxon>
        <taxon>Duplodnaviria</taxon>
        <taxon>Heunggongvirae</taxon>
        <taxon>Uroviricota</taxon>
        <taxon>Caudoviricetes</taxon>
        <taxon>Vandenendeviridae</taxon>
        <taxon>Gorskivirinae</taxon>
        <taxon>Kremarvirus</taxon>
        <taxon>Kremarvirus VCM</taxon>
        <taxon>Otagovirus VCM</taxon>
    </lineage>
</organism>
<name>A0A0S4KYV6_9CAUD</name>
<accession>A0A0S4KYV6</accession>
<evidence type="ECO:0000313" key="1">
    <source>
        <dbReference type="EMBL" id="CUR44295.1"/>
    </source>
</evidence>
<dbReference type="RefSeq" id="YP_009222674.1">
    <property type="nucleotide sequence ID" value="NC_029065.1"/>
</dbReference>
<proteinExistence type="predicted"/>
<dbReference type="OrthoDB" id="28386at10239"/>
<dbReference type="KEGG" id="vg:26799045"/>
<gene>
    <name evidence="1" type="ORF">VCM_00076</name>
</gene>
<dbReference type="Proteomes" id="UP000204441">
    <property type="component" value="Genome"/>
</dbReference>
<reference evidence="2" key="1">
    <citation type="submission" date="2015-10" db="EMBL/GenBank/DDBJ databases">
        <authorList>
            <person name="Millard A."/>
        </authorList>
    </citation>
    <scope>NUCLEOTIDE SEQUENCE [LARGE SCALE GENOMIC DNA]</scope>
</reference>
<dbReference type="EMBL" id="LN887844">
    <property type="protein sequence ID" value="CUR44295.1"/>
    <property type="molecule type" value="Genomic_DNA"/>
</dbReference>
<sequence>MNNELMAAFKSLRVSERSAVLQDLGYNMHPAVHETGNEFALRVLRQVSSDGIVRQLETAMLRFQ</sequence>
<dbReference type="GeneID" id="26799045"/>
<keyword evidence="2" id="KW-1185">Reference proteome</keyword>
<evidence type="ECO:0000313" key="2">
    <source>
        <dbReference type="Proteomes" id="UP000204441"/>
    </source>
</evidence>